<evidence type="ECO:0000256" key="5">
    <source>
        <dbReference type="ARBA" id="ARBA00023319"/>
    </source>
</evidence>
<evidence type="ECO:0000256" key="4">
    <source>
        <dbReference type="ARBA" id="ARBA00023180"/>
    </source>
</evidence>
<dbReference type="InterPro" id="IPR003599">
    <property type="entry name" value="Ig_sub"/>
</dbReference>
<dbReference type="GO" id="GO:0098609">
    <property type="term" value="P:cell-cell adhesion"/>
    <property type="evidence" value="ECO:0007669"/>
    <property type="project" value="TreeGrafter"/>
</dbReference>
<dbReference type="GO" id="GO:0050839">
    <property type="term" value="F:cell adhesion molecule binding"/>
    <property type="evidence" value="ECO:0007669"/>
    <property type="project" value="TreeGrafter"/>
</dbReference>
<evidence type="ECO:0000256" key="1">
    <source>
        <dbReference type="ARBA" id="ARBA00004479"/>
    </source>
</evidence>
<evidence type="ECO:0000313" key="7">
    <source>
        <dbReference type="EMBL" id="CAF2858035.1"/>
    </source>
</evidence>
<dbReference type="InterPro" id="IPR003598">
    <property type="entry name" value="Ig_sub2"/>
</dbReference>
<dbReference type="SMART" id="SM00409">
    <property type="entry name" value="IG"/>
    <property type="match status" value="3"/>
</dbReference>
<dbReference type="OrthoDB" id="10039395at2759"/>
<gene>
    <name evidence="7" type="ORF">LSAA_6090</name>
</gene>
<name>A0A7R8H541_LEPSM</name>
<dbReference type="InterPro" id="IPR036179">
    <property type="entry name" value="Ig-like_dom_sf"/>
</dbReference>
<evidence type="ECO:0000256" key="2">
    <source>
        <dbReference type="ARBA" id="ARBA00023136"/>
    </source>
</evidence>
<dbReference type="EMBL" id="HG994594">
    <property type="protein sequence ID" value="CAF2858035.1"/>
    <property type="molecule type" value="Genomic_DNA"/>
</dbReference>
<keyword evidence="4" id="KW-0325">Glycoprotein</keyword>
<keyword evidence="5" id="KW-0393">Immunoglobulin domain</keyword>
<dbReference type="SMART" id="SM00408">
    <property type="entry name" value="IGc2"/>
    <property type="match status" value="3"/>
</dbReference>
<dbReference type="PROSITE" id="PS51257">
    <property type="entry name" value="PROKAR_LIPOPROTEIN"/>
    <property type="match status" value="1"/>
</dbReference>
<evidence type="ECO:0000313" key="8">
    <source>
        <dbReference type="Proteomes" id="UP000675881"/>
    </source>
</evidence>
<dbReference type="Pfam" id="PF08205">
    <property type="entry name" value="C2-set_2"/>
    <property type="match status" value="1"/>
</dbReference>
<evidence type="ECO:0000259" key="6">
    <source>
        <dbReference type="PROSITE" id="PS50835"/>
    </source>
</evidence>
<dbReference type="PROSITE" id="PS50835">
    <property type="entry name" value="IG_LIKE"/>
    <property type="match status" value="3"/>
</dbReference>
<keyword evidence="8" id="KW-1185">Reference proteome</keyword>
<dbReference type="GO" id="GO:0005911">
    <property type="term" value="C:cell-cell junction"/>
    <property type="evidence" value="ECO:0007669"/>
    <property type="project" value="TreeGrafter"/>
</dbReference>
<dbReference type="InterPro" id="IPR007110">
    <property type="entry name" value="Ig-like_dom"/>
</dbReference>
<comment type="subcellular location">
    <subcellularLocation>
        <location evidence="1">Membrane</location>
        <topology evidence="1">Single-pass type I membrane protein</topology>
    </subcellularLocation>
</comment>
<dbReference type="InterPro" id="IPR051275">
    <property type="entry name" value="Cell_adhesion_signaling"/>
</dbReference>
<dbReference type="PANTHER" id="PTHR11640">
    <property type="entry name" value="NEPHRIN"/>
    <property type="match status" value="1"/>
</dbReference>
<dbReference type="AlphaFoldDB" id="A0A7R8H541"/>
<dbReference type="Gene3D" id="2.60.40.10">
    <property type="entry name" value="Immunoglobulins"/>
    <property type="match status" value="5"/>
</dbReference>
<organism evidence="7 8">
    <name type="scientific">Lepeophtheirus salmonis</name>
    <name type="common">Salmon louse</name>
    <name type="synonym">Caligus salmonis</name>
    <dbReference type="NCBI Taxonomy" id="72036"/>
    <lineage>
        <taxon>Eukaryota</taxon>
        <taxon>Metazoa</taxon>
        <taxon>Ecdysozoa</taxon>
        <taxon>Arthropoda</taxon>
        <taxon>Crustacea</taxon>
        <taxon>Multicrustacea</taxon>
        <taxon>Hexanauplia</taxon>
        <taxon>Copepoda</taxon>
        <taxon>Siphonostomatoida</taxon>
        <taxon>Caligidae</taxon>
        <taxon>Lepeophtheirus</taxon>
    </lineage>
</organism>
<dbReference type="InterPro" id="IPR013783">
    <property type="entry name" value="Ig-like_fold"/>
</dbReference>
<dbReference type="InterPro" id="IPR013162">
    <property type="entry name" value="CD80_C2-set"/>
</dbReference>
<evidence type="ECO:0000256" key="3">
    <source>
        <dbReference type="ARBA" id="ARBA00023157"/>
    </source>
</evidence>
<dbReference type="GO" id="GO:0005886">
    <property type="term" value="C:plasma membrane"/>
    <property type="evidence" value="ECO:0007669"/>
    <property type="project" value="TreeGrafter"/>
</dbReference>
<reference evidence="7" key="1">
    <citation type="submission" date="2021-02" db="EMBL/GenBank/DDBJ databases">
        <authorList>
            <person name="Bekaert M."/>
        </authorList>
    </citation>
    <scope>NUCLEOTIDE SEQUENCE</scope>
    <source>
        <strain evidence="7">IoA-00</strain>
    </source>
</reference>
<keyword evidence="3" id="KW-1015">Disulfide bond</keyword>
<feature type="domain" description="Ig-like" evidence="6">
    <location>
        <begin position="337"/>
        <end position="425"/>
    </location>
</feature>
<protein>
    <submittedName>
        <fullName evidence="7">(salmon louse) hypothetical protein</fullName>
    </submittedName>
</protein>
<keyword evidence="2" id="KW-0472">Membrane</keyword>
<proteinExistence type="predicted"/>
<feature type="domain" description="Ig-like" evidence="6">
    <location>
        <begin position="136"/>
        <end position="245"/>
    </location>
</feature>
<dbReference type="PANTHER" id="PTHR11640:SF154">
    <property type="entry name" value="IRREGULAR CHIASM C-ROUGHEST PROTEIN-LIKE PROTEIN"/>
    <property type="match status" value="1"/>
</dbReference>
<feature type="domain" description="Ig-like" evidence="6">
    <location>
        <begin position="250"/>
        <end position="330"/>
    </location>
</feature>
<dbReference type="SUPFAM" id="SSF48726">
    <property type="entry name" value="Immunoglobulin"/>
    <property type="match status" value="4"/>
</dbReference>
<dbReference type="Pfam" id="PF13927">
    <property type="entry name" value="Ig_3"/>
    <property type="match status" value="2"/>
</dbReference>
<dbReference type="Proteomes" id="UP000675881">
    <property type="component" value="Chromosome 15"/>
</dbReference>
<dbReference type="CDD" id="cd00096">
    <property type="entry name" value="Ig"/>
    <property type="match status" value="2"/>
</dbReference>
<sequence>MEHLQNKTIKEFGAWNITYSLLSTFWASISCYSQQSFTQEPAYTEVNPEADTELICLVQNIGGECRWQKDGKPLGLYDGKYEWSGDPRTGDCSIIIKNVNIIFDDGVWECQVTSSSFESQDALASSPAKLVIREPPKTYNILQNKNIIDDGSKVTLVDSKEESVSCQSRESNPAPFIRWFLGDDQEITESLSRINQTESEDSRRWQSMSVLQYRFRRNDAERQLTCRIYHPAIVNGYYDSSVDLDILYKPEVSVRQSSQGLIEEGASAVTLSCSSDANPPGRVFWKKAGDSGDPTYAENLNFDPINRKDSGAYICQSENHIGLSDEAIIELNVLYPPKILQMNPSEGITVGVHNRSVLSCTAEGNPEPKYQWLQKLPATNQVIKRGYEESLIIDDTTYDHQGEYVCEAISFIGNQKKVAQSEPIRMEVRGAPQVLRYSVAKEVEAISGRDVRLEMEVCSDPVPSRTTWDWGSLRVEAGKALHDRYMAEEMIEHPVVTIVILLDSLSNP</sequence>
<accession>A0A7R8H541</accession>